<dbReference type="AlphaFoldDB" id="A0A6J7QHA2"/>
<dbReference type="EMBL" id="CAFABE010000012">
    <property type="protein sequence ID" value="CAB4821436.1"/>
    <property type="molecule type" value="Genomic_DNA"/>
</dbReference>
<organism evidence="4">
    <name type="scientific">freshwater metagenome</name>
    <dbReference type="NCBI Taxonomy" id="449393"/>
    <lineage>
        <taxon>unclassified sequences</taxon>
        <taxon>metagenomes</taxon>
        <taxon>ecological metagenomes</taxon>
    </lineage>
</organism>
<protein>
    <submittedName>
        <fullName evidence="4">Unannotated protein</fullName>
    </submittedName>
</protein>
<evidence type="ECO:0000313" key="3">
    <source>
        <dbReference type="EMBL" id="CAB4865116.1"/>
    </source>
</evidence>
<evidence type="ECO:0000313" key="4">
    <source>
        <dbReference type="EMBL" id="CAB5016987.1"/>
    </source>
</evidence>
<name>A0A6J7QHA2_9ZZZZ</name>
<evidence type="ECO:0000313" key="2">
    <source>
        <dbReference type="EMBL" id="CAB4821436.1"/>
    </source>
</evidence>
<reference evidence="4" key="1">
    <citation type="submission" date="2020-05" db="EMBL/GenBank/DDBJ databases">
        <authorList>
            <person name="Chiriac C."/>
            <person name="Salcher M."/>
            <person name="Ghai R."/>
            <person name="Kavagutti S V."/>
        </authorList>
    </citation>
    <scope>NUCLEOTIDE SEQUENCE</scope>
</reference>
<accession>A0A6J7QHA2</accession>
<feature type="region of interest" description="Disordered" evidence="1">
    <location>
        <begin position="1"/>
        <end position="34"/>
    </location>
</feature>
<gene>
    <name evidence="2" type="ORF">UFOPK3164_00446</name>
    <name evidence="3" type="ORF">UFOPK3427_00440</name>
    <name evidence="4" type="ORF">UFOPK4112_00671</name>
</gene>
<dbReference type="EMBL" id="CAFBPM010000005">
    <property type="protein sequence ID" value="CAB5016987.1"/>
    <property type="molecule type" value="Genomic_DNA"/>
</dbReference>
<sequence>MAESNAKKPSTPKKKVQKKAAEETPPTVSKSDGDFFDEMIDRAKDTAYTAVGFGVMAVNKTQGLVREVSNGLNPSKSDGEAAGSVGRIADALLSGVRKADHHVEGVITKVEKTVETYEVQLPDQARDLVRKARVTGQETRSKVRAKVLK</sequence>
<dbReference type="EMBL" id="CAFBLT010000001">
    <property type="protein sequence ID" value="CAB4865116.1"/>
    <property type="molecule type" value="Genomic_DNA"/>
</dbReference>
<proteinExistence type="predicted"/>
<evidence type="ECO:0000256" key="1">
    <source>
        <dbReference type="SAM" id="MobiDB-lite"/>
    </source>
</evidence>